<gene>
    <name evidence="1" type="ORF">LCGC14_2710850</name>
</gene>
<accession>A0A0F9C4N3</accession>
<reference evidence="1" key="1">
    <citation type="journal article" date="2015" name="Nature">
        <title>Complex archaea that bridge the gap between prokaryotes and eukaryotes.</title>
        <authorList>
            <person name="Spang A."/>
            <person name="Saw J.H."/>
            <person name="Jorgensen S.L."/>
            <person name="Zaremba-Niedzwiedzka K."/>
            <person name="Martijn J."/>
            <person name="Lind A.E."/>
            <person name="van Eijk R."/>
            <person name="Schleper C."/>
            <person name="Guy L."/>
            <person name="Ettema T.J."/>
        </authorList>
    </citation>
    <scope>NUCLEOTIDE SEQUENCE</scope>
</reference>
<proteinExistence type="predicted"/>
<dbReference type="AlphaFoldDB" id="A0A0F9C4N3"/>
<sequence length="90" mass="9645">MGFIVMEHKETGGVCPVDEAAFRDVWSHNGWTKVTKASQKTRRALVQAEAQAVADGEAEAFKEAEADAQKALKKAKADAKAKAAKKDGSK</sequence>
<dbReference type="EMBL" id="LAZR01048559">
    <property type="protein sequence ID" value="KKK91646.1"/>
    <property type="molecule type" value="Genomic_DNA"/>
</dbReference>
<organism evidence="1">
    <name type="scientific">marine sediment metagenome</name>
    <dbReference type="NCBI Taxonomy" id="412755"/>
    <lineage>
        <taxon>unclassified sequences</taxon>
        <taxon>metagenomes</taxon>
        <taxon>ecological metagenomes</taxon>
    </lineage>
</organism>
<protein>
    <submittedName>
        <fullName evidence="1">Uncharacterized protein</fullName>
    </submittedName>
</protein>
<name>A0A0F9C4N3_9ZZZZ</name>
<comment type="caution">
    <text evidence="1">The sequence shown here is derived from an EMBL/GenBank/DDBJ whole genome shotgun (WGS) entry which is preliminary data.</text>
</comment>
<evidence type="ECO:0000313" key="1">
    <source>
        <dbReference type="EMBL" id="KKK91646.1"/>
    </source>
</evidence>